<dbReference type="OMA" id="VSANMAC"/>
<dbReference type="GO" id="GO:0046872">
    <property type="term" value="F:metal ion binding"/>
    <property type="evidence" value="ECO:0007669"/>
    <property type="project" value="InterPro"/>
</dbReference>
<dbReference type="Gramene" id="ONK72116">
    <property type="protein sequence ID" value="ONK72116"/>
    <property type="gene ID" value="A4U43_C04F15910"/>
</dbReference>
<dbReference type="SUPFAM" id="SSF55008">
    <property type="entry name" value="HMA, heavy metal-associated domain"/>
    <property type="match status" value="1"/>
</dbReference>
<gene>
    <name evidence="2" type="ORF">A4U43_C04F15910</name>
</gene>
<accession>A0A5P1F167</accession>
<feature type="domain" description="HMA" evidence="1">
    <location>
        <begin position="23"/>
        <end position="71"/>
    </location>
</feature>
<dbReference type="OrthoDB" id="1295525at2759"/>
<organism evidence="2 3">
    <name type="scientific">Asparagus officinalis</name>
    <name type="common">Garden asparagus</name>
    <dbReference type="NCBI Taxonomy" id="4686"/>
    <lineage>
        <taxon>Eukaryota</taxon>
        <taxon>Viridiplantae</taxon>
        <taxon>Streptophyta</taxon>
        <taxon>Embryophyta</taxon>
        <taxon>Tracheophyta</taxon>
        <taxon>Spermatophyta</taxon>
        <taxon>Magnoliopsida</taxon>
        <taxon>Liliopsida</taxon>
        <taxon>Asparagales</taxon>
        <taxon>Asparagaceae</taxon>
        <taxon>Asparagoideae</taxon>
        <taxon>Asparagus</taxon>
    </lineage>
</organism>
<name>A0A5P1F167_ASPOF</name>
<evidence type="ECO:0000259" key="1">
    <source>
        <dbReference type="Pfam" id="PF00403"/>
    </source>
</evidence>
<evidence type="ECO:0000313" key="3">
    <source>
        <dbReference type="Proteomes" id="UP000243459"/>
    </source>
</evidence>
<dbReference type="InterPro" id="IPR036163">
    <property type="entry name" value="HMA_dom_sf"/>
</dbReference>
<dbReference type="AlphaFoldDB" id="A0A5P1F167"/>
<protein>
    <recommendedName>
        <fullName evidence="1">HMA domain-containing protein</fullName>
    </recommendedName>
</protein>
<sequence length="103" mass="12028">MKESLRFAEDLTLPKVQVIVMRANMNCKHCRRRVSTIISKMNAGLLDYMVDMKKKEVTLRAVVDTKHINKKRRKTKQDTFDHTDNKKNPCFSGFFKTMCLGAF</sequence>
<dbReference type="InterPro" id="IPR006121">
    <property type="entry name" value="HMA_dom"/>
</dbReference>
<keyword evidence="3" id="KW-1185">Reference proteome</keyword>
<dbReference type="Proteomes" id="UP000243459">
    <property type="component" value="Chromosome 4"/>
</dbReference>
<dbReference type="Pfam" id="PF00403">
    <property type="entry name" value="HMA"/>
    <property type="match status" value="1"/>
</dbReference>
<dbReference type="EMBL" id="CM007384">
    <property type="protein sequence ID" value="ONK72116.1"/>
    <property type="molecule type" value="Genomic_DNA"/>
</dbReference>
<reference evidence="3" key="1">
    <citation type="journal article" date="2017" name="Nat. Commun.">
        <title>The asparagus genome sheds light on the origin and evolution of a young Y chromosome.</title>
        <authorList>
            <person name="Harkess A."/>
            <person name="Zhou J."/>
            <person name="Xu C."/>
            <person name="Bowers J.E."/>
            <person name="Van der Hulst R."/>
            <person name="Ayyampalayam S."/>
            <person name="Mercati F."/>
            <person name="Riccardi P."/>
            <person name="McKain M.R."/>
            <person name="Kakrana A."/>
            <person name="Tang H."/>
            <person name="Ray J."/>
            <person name="Groenendijk J."/>
            <person name="Arikit S."/>
            <person name="Mathioni S.M."/>
            <person name="Nakano M."/>
            <person name="Shan H."/>
            <person name="Telgmann-Rauber A."/>
            <person name="Kanno A."/>
            <person name="Yue Z."/>
            <person name="Chen H."/>
            <person name="Li W."/>
            <person name="Chen Y."/>
            <person name="Xu X."/>
            <person name="Zhang Y."/>
            <person name="Luo S."/>
            <person name="Chen H."/>
            <person name="Gao J."/>
            <person name="Mao Z."/>
            <person name="Pires J.C."/>
            <person name="Luo M."/>
            <person name="Kudrna D."/>
            <person name="Wing R.A."/>
            <person name="Meyers B.C."/>
            <person name="Yi K."/>
            <person name="Kong H."/>
            <person name="Lavrijsen P."/>
            <person name="Sunseri F."/>
            <person name="Falavigna A."/>
            <person name="Ye Y."/>
            <person name="Leebens-Mack J.H."/>
            <person name="Chen G."/>
        </authorList>
    </citation>
    <scope>NUCLEOTIDE SEQUENCE [LARGE SCALE GENOMIC DNA]</scope>
    <source>
        <strain evidence="3">cv. DH0086</strain>
    </source>
</reference>
<proteinExistence type="predicted"/>
<dbReference type="Gene3D" id="3.30.70.100">
    <property type="match status" value="1"/>
</dbReference>
<evidence type="ECO:0000313" key="2">
    <source>
        <dbReference type="EMBL" id="ONK72116.1"/>
    </source>
</evidence>